<protein>
    <submittedName>
        <fullName evidence="2">Cell division protein FtsA</fullName>
    </submittedName>
</protein>
<evidence type="ECO:0000313" key="2">
    <source>
        <dbReference type="EMBL" id="QNM11025.1"/>
    </source>
</evidence>
<dbReference type="PANTHER" id="PTHR32432:SF4">
    <property type="entry name" value="CELL DIVISION PROTEIN FTSA"/>
    <property type="match status" value="1"/>
</dbReference>
<dbReference type="InterPro" id="IPR050696">
    <property type="entry name" value="FtsA/MreB"/>
</dbReference>
<dbReference type="KEGG" id="ehn:H9Q80_12180"/>
<dbReference type="InterPro" id="IPR043129">
    <property type="entry name" value="ATPase_NBD"/>
</dbReference>
<dbReference type="Gene3D" id="3.30.420.40">
    <property type="match status" value="1"/>
</dbReference>
<dbReference type="AlphaFoldDB" id="A0A7G9GJP3"/>
<evidence type="ECO:0000313" key="3">
    <source>
        <dbReference type="Proteomes" id="UP000515856"/>
    </source>
</evidence>
<feature type="domain" description="SHS2" evidence="1">
    <location>
        <begin position="7"/>
        <end position="194"/>
    </location>
</feature>
<sequence>MIKKEIYAAVEIADHEIRLVVGEFFDTRFNILRVERTPVKGVENKRITDEQDVVNGIRKVVKQANEALEFTIERVLVAIPSVDVERHNRRVNVYPESGSKRIRLSHIQGGLNEAITYKPNPELELVNVGCIKYITNGITSRKMPIDESADMMIMDVDLLYANKDVVYSYARCIEKAGLEILDICLDSYAIAQEAAVFEQTVDKYVVLIDIARQNTTLSLFTHGKLVNCEVLSDGYGKWLTSLREDYHLKDSIGFRLVQNTCNLLDDIVKDNVIYIWSELGEQKQISEKGVQEAIMPYLKAWIEMVNEACLPIIESGDVRYLITGEGCEIQSLQQLLPNFNAKATIYVPQTIGARDCSLVACLGLFYSWKEALNIRKDERISCDIYEVENAVESVTKKSAMDDEGGFTKKLKSILLNNDK</sequence>
<keyword evidence="3" id="KW-1185">Reference proteome</keyword>
<dbReference type="GO" id="GO:0009898">
    <property type="term" value="C:cytoplasmic side of plasma membrane"/>
    <property type="evidence" value="ECO:0007669"/>
    <property type="project" value="TreeGrafter"/>
</dbReference>
<dbReference type="SUPFAM" id="SSF53067">
    <property type="entry name" value="Actin-like ATPase domain"/>
    <property type="match status" value="1"/>
</dbReference>
<keyword evidence="2" id="KW-0131">Cell cycle</keyword>
<proteinExistence type="predicted"/>
<dbReference type="InterPro" id="IPR003494">
    <property type="entry name" value="SHS2_FtsA"/>
</dbReference>
<dbReference type="EMBL" id="CP060636">
    <property type="protein sequence ID" value="QNM11025.1"/>
    <property type="molecule type" value="Genomic_DNA"/>
</dbReference>
<dbReference type="GO" id="GO:0032153">
    <property type="term" value="C:cell division site"/>
    <property type="evidence" value="ECO:0007669"/>
    <property type="project" value="TreeGrafter"/>
</dbReference>
<dbReference type="PANTHER" id="PTHR32432">
    <property type="entry name" value="CELL DIVISION PROTEIN FTSA-RELATED"/>
    <property type="match status" value="1"/>
</dbReference>
<keyword evidence="2" id="KW-0132">Cell division</keyword>
<dbReference type="SMART" id="SM00842">
    <property type="entry name" value="FtsA"/>
    <property type="match status" value="1"/>
</dbReference>
<gene>
    <name evidence="2" type="ORF">H9Q80_12180</name>
</gene>
<reference evidence="2 3" key="1">
    <citation type="submission" date="2020-08" db="EMBL/GenBank/DDBJ databases">
        <authorList>
            <person name="Liu C."/>
            <person name="Sun Q."/>
        </authorList>
    </citation>
    <scope>NUCLEOTIDE SEQUENCE [LARGE SCALE GENOMIC DNA]</scope>
    <source>
        <strain evidence="2 3">NSJ-61</strain>
    </source>
</reference>
<dbReference type="GO" id="GO:0051301">
    <property type="term" value="P:cell division"/>
    <property type="evidence" value="ECO:0007669"/>
    <property type="project" value="UniProtKB-KW"/>
</dbReference>
<accession>A0A7G9GJP3</accession>
<organism evidence="2 3">
    <name type="scientific">[Eubacterium] hominis</name>
    <dbReference type="NCBI Taxonomy" id="2764325"/>
    <lineage>
        <taxon>Bacteria</taxon>
        <taxon>Bacillati</taxon>
        <taxon>Bacillota</taxon>
        <taxon>Erysipelotrichia</taxon>
        <taxon>Erysipelotrichales</taxon>
        <taxon>Erysipelotrichaceae</taxon>
        <taxon>Amedibacillus</taxon>
    </lineage>
</organism>
<dbReference type="Proteomes" id="UP000515856">
    <property type="component" value="Chromosome"/>
</dbReference>
<evidence type="ECO:0000259" key="1">
    <source>
        <dbReference type="SMART" id="SM00842"/>
    </source>
</evidence>
<dbReference type="RefSeq" id="WP_117455329.1">
    <property type="nucleotide sequence ID" value="NZ_CP060636.1"/>
</dbReference>
<name>A0A7G9GJP3_9FIRM</name>